<keyword evidence="9" id="KW-0968">Cytoplasmic vesicle</keyword>
<organism evidence="11 12">
    <name type="scientific">Aquarana catesbeiana</name>
    <name type="common">American bullfrog</name>
    <name type="synonym">Rana catesbeiana</name>
    <dbReference type="NCBI Taxonomy" id="8400"/>
    <lineage>
        <taxon>Eukaryota</taxon>
        <taxon>Metazoa</taxon>
        <taxon>Chordata</taxon>
        <taxon>Craniata</taxon>
        <taxon>Vertebrata</taxon>
        <taxon>Euteleostomi</taxon>
        <taxon>Amphibia</taxon>
        <taxon>Batrachia</taxon>
        <taxon>Anura</taxon>
        <taxon>Neobatrachia</taxon>
        <taxon>Ranoidea</taxon>
        <taxon>Ranidae</taxon>
        <taxon>Aquarana</taxon>
    </lineage>
</organism>
<evidence type="ECO:0000256" key="1">
    <source>
        <dbReference type="ARBA" id="ARBA00004263"/>
    </source>
</evidence>
<comment type="subcellular location">
    <subcellularLocation>
        <location evidence="1">Cytoplasmic vesicle</location>
        <location evidence="1">Secretory vesicle lumen</location>
    </subcellularLocation>
    <subcellularLocation>
        <location evidence="2">Secreted</location>
    </subcellularLocation>
</comment>
<evidence type="ECO:0000256" key="3">
    <source>
        <dbReference type="ARBA" id="ARBA00010012"/>
    </source>
</evidence>
<reference evidence="12" key="1">
    <citation type="journal article" date="2017" name="Nat. Commun.">
        <title>The North American bullfrog draft genome provides insight into hormonal regulation of long noncoding RNA.</title>
        <authorList>
            <person name="Hammond S.A."/>
            <person name="Warren R.L."/>
            <person name="Vandervalk B.P."/>
            <person name="Kucuk E."/>
            <person name="Khan H."/>
            <person name="Gibb E.A."/>
            <person name="Pandoh P."/>
            <person name="Kirk H."/>
            <person name="Zhao Y."/>
            <person name="Jones M."/>
            <person name="Mungall A.J."/>
            <person name="Coope R."/>
            <person name="Pleasance S."/>
            <person name="Moore R.A."/>
            <person name="Holt R.A."/>
            <person name="Round J.M."/>
            <person name="Ohora S."/>
            <person name="Walle B.V."/>
            <person name="Veldhoen N."/>
            <person name="Helbing C.C."/>
            <person name="Birol I."/>
        </authorList>
    </citation>
    <scope>NUCLEOTIDE SEQUENCE [LARGE SCALE GENOMIC DNA]</scope>
</reference>
<feature type="chain" id="PRO_5013856533" description="Gastrin-releasing peptide" evidence="10">
    <location>
        <begin position="32"/>
        <end position="152"/>
    </location>
</feature>
<dbReference type="GO" id="GO:0007218">
    <property type="term" value="P:neuropeptide signaling pathway"/>
    <property type="evidence" value="ECO:0007669"/>
    <property type="project" value="InterPro"/>
</dbReference>
<dbReference type="Pfam" id="PF02044">
    <property type="entry name" value="Bombesin"/>
    <property type="match status" value="1"/>
</dbReference>
<keyword evidence="7 10" id="KW-0732">Signal</keyword>
<dbReference type="AlphaFoldDB" id="A0A2G9S5N1"/>
<dbReference type="GO" id="GO:0005184">
    <property type="term" value="F:neuropeptide hormone activity"/>
    <property type="evidence" value="ECO:0007669"/>
    <property type="project" value="TreeGrafter"/>
</dbReference>
<evidence type="ECO:0000256" key="6">
    <source>
        <dbReference type="ARBA" id="ARBA00022685"/>
    </source>
</evidence>
<proteinExistence type="inferred from homology"/>
<dbReference type="Proteomes" id="UP000228934">
    <property type="component" value="Unassembled WGS sequence"/>
</dbReference>
<keyword evidence="12" id="KW-1185">Reference proteome</keyword>
<evidence type="ECO:0000256" key="8">
    <source>
        <dbReference type="ARBA" id="ARBA00022815"/>
    </source>
</evidence>
<dbReference type="PANTHER" id="PTHR16866">
    <property type="entry name" value="GASTRIN-RELEASING PEPTIDE"/>
    <property type="match status" value="1"/>
</dbReference>
<dbReference type="PANTHER" id="PTHR16866:SF2">
    <property type="entry name" value="GASTRIN-RELEASING PEPTIDE"/>
    <property type="match status" value="1"/>
</dbReference>
<sequence>MMESVLVFWRYRTLFSLILCTLILFKVHSEAAPSQQHPDPATLSKMSPRGSHWAVGHLMGKKSIEEYPYLYDGGERASATGYLEGDKPMNGAQWKEALITLLRMIESSDNRISQPMRDVNPYNKKSYDSEDNVNYKEMLDYVYQMMKDNAQS</sequence>
<dbReference type="GO" id="GO:0031410">
    <property type="term" value="C:cytoplasmic vesicle"/>
    <property type="evidence" value="ECO:0007669"/>
    <property type="project" value="UniProtKB-SubCell"/>
</dbReference>
<dbReference type="EMBL" id="KV925936">
    <property type="protein sequence ID" value="PIO35499.1"/>
    <property type="molecule type" value="Genomic_DNA"/>
</dbReference>
<name>A0A2G9S5N1_AQUCT</name>
<dbReference type="GO" id="GO:0005615">
    <property type="term" value="C:extracellular space"/>
    <property type="evidence" value="ECO:0007669"/>
    <property type="project" value="TreeGrafter"/>
</dbReference>
<evidence type="ECO:0000313" key="11">
    <source>
        <dbReference type="EMBL" id="PIO35499.1"/>
    </source>
</evidence>
<evidence type="ECO:0000256" key="10">
    <source>
        <dbReference type="SAM" id="SignalP"/>
    </source>
</evidence>
<evidence type="ECO:0000256" key="7">
    <source>
        <dbReference type="ARBA" id="ARBA00022729"/>
    </source>
</evidence>
<keyword evidence="5" id="KW-0964">Secreted</keyword>
<evidence type="ECO:0000313" key="12">
    <source>
        <dbReference type="Proteomes" id="UP000228934"/>
    </source>
</evidence>
<evidence type="ECO:0000256" key="9">
    <source>
        <dbReference type="ARBA" id="ARBA00023329"/>
    </source>
</evidence>
<evidence type="ECO:0000256" key="2">
    <source>
        <dbReference type="ARBA" id="ARBA00004613"/>
    </source>
</evidence>
<feature type="signal peptide" evidence="10">
    <location>
        <begin position="1"/>
        <end position="31"/>
    </location>
</feature>
<evidence type="ECO:0000256" key="5">
    <source>
        <dbReference type="ARBA" id="ARBA00022525"/>
    </source>
</evidence>
<dbReference type="OrthoDB" id="9879745at2759"/>
<keyword evidence="6" id="KW-0165">Cleavage on pair of basic residues</keyword>
<keyword evidence="8" id="KW-0027">Amidation</keyword>
<dbReference type="PROSITE" id="PS00257">
    <property type="entry name" value="BOMBESIN"/>
    <property type="match status" value="1"/>
</dbReference>
<evidence type="ECO:0000256" key="4">
    <source>
        <dbReference type="ARBA" id="ARBA00016270"/>
    </source>
</evidence>
<dbReference type="InterPro" id="IPR000874">
    <property type="entry name" value="Bombesin"/>
</dbReference>
<gene>
    <name evidence="11" type="ORF">AB205_0179570</name>
</gene>
<accession>A0A2G9S5N1</accession>
<comment type="similarity">
    <text evidence="3">Belongs to the bombesin/neuromedin-B/ranatensin family.</text>
</comment>
<protein>
    <recommendedName>
        <fullName evidence="4">Gastrin-releasing peptide</fullName>
    </recommendedName>
</protein>